<evidence type="ECO:0000256" key="1">
    <source>
        <dbReference type="ARBA" id="ARBA00022737"/>
    </source>
</evidence>
<name>A0A5C7W524_AQUAC</name>
<evidence type="ECO:0000256" key="3">
    <source>
        <dbReference type="PROSITE-ProRule" id="PRU00023"/>
    </source>
</evidence>
<dbReference type="PANTHER" id="PTHR24198:SF165">
    <property type="entry name" value="ANKYRIN REPEAT-CONTAINING PROTEIN-RELATED"/>
    <property type="match status" value="1"/>
</dbReference>
<dbReference type="PANTHER" id="PTHR24198">
    <property type="entry name" value="ANKYRIN REPEAT AND PROTEIN KINASE DOMAIN-CONTAINING PROTEIN"/>
    <property type="match status" value="1"/>
</dbReference>
<dbReference type="SMART" id="SM00248">
    <property type="entry name" value="ANK"/>
    <property type="match status" value="3"/>
</dbReference>
<feature type="repeat" description="ANK" evidence="3">
    <location>
        <begin position="202"/>
        <end position="229"/>
    </location>
</feature>
<protein>
    <submittedName>
        <fullName evidence="5">DUF4253 domain-containing protein</fullName>
    </submittedName>
</protein>
<evidence type="ECO:0000259" key="4">
    <source>
        <dbReference type="Pfam" id="PF14062"/>
    </source>
</evidence>
<sequence length="402" mass="43726">MIARMCSARFPPYAGCGKKRFQPANKDSPMHTADPILLGAYWFDLDGIRQRHAAGADPNALDGSGHTPLTEAIGGGMGYPKVVRLLLELGADADLADAEGLTPWQTCLSRRHDRVVEREYRKIRELLETVGADRRGEELFALEDAAAAGALDAVRTLLDGGCPVEGPQASPLGAALYNGHGEIADLLLQRGASVEGRDASVHGMTHLMSAANRGQLEMLQLLVRHGADVCRAVDGADGCMTAAWYAREGGHHAAADWLAALHPGAERKPIPKAALNGGAKAKYLDLYRHHTQAADYGLDTEAIVKRLQRWDKDHGIHLLDVATDRFTLQFERLPEDLGKLAREIAKFCPDALSGFALLAEQDDLPPDMQALLQGLAASDKHFGLKALQRWLQTHQAVQLWWD</sequence>
<evidence type="ECO:0000256" key="2">
    <source>
        <dbReference type="ARBA" id="ARBA00023043"/>
    </source>
</evidence>
<dbReference type="Gene3D" id="1.25.40.20">
    <property type="entry name" value="Ankyrin repeat-containing domain"/>
    <property type="match status" value="2"/>
</dbReference>
<dbReference type="Pfam" id="PF12796">
    <property type="entry name" value="Ank_2"/>
    <property type="match status" value="1"/>
</dbReference>
<evidence type="ECO:0000313" key="5">
    <source>
        <dbReference type="EMBL" id="TXI31722.1"/>
    </source>
</evidence>
<dbReference type="Pfam" id="PF00023">
    <property type="entry name" value="Ank"/>
    <property type="match status" value="1"/>
</dbReference>
<keyword evidence="1" id="KW-0677">Repeat</keyword>
<dbReference type="InterPro" id="IPR002110">
    <property type="entry name" value="Ankyrin_rpt"/>
</dbReference>
<evidence type="ECO:0000313" key="6">
    <source>
        <dbReference type="Proteomes" id="UP000321110"/>
    </source>
</evidence>
<dbReference type="PROSITE" id="PS50297">
    <property type="entry name" value="ANK_REP_REGION"/>
    <property type="match status" value="3"/>
</dbReference>
<dbReference type="AlphaFoldDB" id="A0A5C7W524"/>
<reference evidence="5 6" key="1">
    <citation type="submission" date="2018-09" db="EMBL/GenBank/DDBJ databases">
        <title>Metagenome Assembled Genomes from an Advanced Water Purification Facility.</title>
        <authorList>
            <person name="Stamps B.W."/>
            <person name="Spear J.R."/>
        </authorList>
    </citation>
    <scope>NUCLEOTIDE SEQUENCE [LARGE SCALE GENOMIC DNA]</scope>
    <source>
        <strain evidence="5">Bin_52_1</strain>
    </source>
</reference>
<gene>
    <name evidence="5" type="ORF">E6Q69_10710</name>
</gene>
<dbReference type="SUPFAM" id="SSF48403">
    <property type="entry name" value="Ankyrin repeat"/>
    <property type="match status" value="1"/>
</dbReference>
<accession>A0A5C7W524</accession>
<proteinExistence type="predicted"/>
<feature type="repeat" description="ANK" evidence="3">
    <location>
        <begin position="64"/>
        <end position="98"/>
    </location>
</feature>
<dbReference type="PROSITE" id="PS50088">
    <property type="entry name" value="ANK_REPEAT"/>
    <property type="match status" value="3"/>
</dbReference>
<comment type="caution">
    <text evidence="5">The sequence shown here is derived from an EMBL/GenBank/DDBJ whole genome shotgun (WGS) entry which is preliminary data.</text>
</comment>
<keyword evidence="2 3" id="KW-0040">ANK repeat</keyword>
<dbReference type="InterPro" id="IPR036770">
    <property type="entry name" value="Ankyrin_rpt-contain_sf"/>
</dbReference>
<dbReference type="Proteomes" id="UP000321110">
    <property type="component" value="Unassembled WGS sequence"/>
</dbReference>
<organism evidence="5 6">
    <name type="scientific">Aquipseudomonas alcaligenes</name>
    <name type="common">Pseudomonas alcaligenes</name>
    <dbReference type="NCBI Taxonomy" id="43263"/>
    <lineage>
        <taxon>Bacteria</taxon>
        <taxon>Pseudomonadati</taxon>
        <taxon>Pseudomonadota</taxon>
        <taxon>Gammaproteobacteria</taxon>
        <taxon>Pseudomonadales</taxon>
        <taxon>Pseudomonadaceae</taxon>
        <taxon>Aquipseudomonas</taxon>
    </lineage>
</organism>
<dbReference type="InterPro" id="IPR025349">
    <property type="entry name" value="DUF4253"/>
</dbReference>
<feature type="repeat" description="ANK" evidence="3">
    <location>
        <begin position="167"/>
        <end position="199"/>
    </location>
</feature>
<feature type="domain" description="DUF4253" evidence="4">
    <location>
        <begin position="290"/>
        <end position="402"/>
    </location>
</feature>
<dbReference type="Pfam" id="PF14062">
    <property type="entry name" value="DUF4253"/>
    <property type="match status" value="1"/>
</dbReference>
<dbReference type="EMBL" id="SSFO01000177">
    <property type="protein sequence ID" value="TXI31722.1"/>
    <property type="molecule type" value="Genomic_DNA"/>
</dbReference>